<keyword evidence="1" id="KW-1133">Transmembrane helix</keyword>
<dbReference type="EMBL" id="CP157484">
    <property type="protein sequence ID" value="XBO39720.1"/>
    <property type="molecule type" value="Genomic_DNA"/>
</dbReference>
<dbReference type="AlphaFoldDB" id="A0AAU7JHC6"/>
<keyword evidence="1" id="KW-0472">Membrane</keyword>
<reference evidence="2" key="1">
    <citation type="submission" date="2024-05" db="EMBL/GenBank/DDBJ databases">
        <authorList>
            <person name="Kim S."/>
            <person name="Heo J."/>
            <person name="Choi H."/>
            <person name="Choi Y."/>
            <person name="Kwon S.-W."/>
            <person name="Kim Y."/>
        </authorList>
    </citation>
    <scope>NUCLEOTIDE SEQUENCE</scope>
    <source>
        <strain evidence="2">KACC 23698</strain>
    </source>
</reference>
<evidence type="ECO:0000313" key="2">
    <source>
        <dbReference type="EMBL" id="XBO39720.1"/>
    </source>
</evidence>
<protein>
    <submittedName>
        <fullName evidence="2">Flp family type IVb pilin</fullName>
    </submittedName>
</protein>
<feature type="transmembrane region" description="Helical" evidence="1">
    <location>
        <begin position="20"/>
        <end position="38"/>
    </location>
</feature>
<evidence type="ECO:0000256" key="1">
    <source>
        <dbReference type="SAM" id="Phobius"/>
    </source>
</evidence>
<name>A0AAU7JHC6_9HYPH</name>
<gene>
    <name evidence="2" type="ORF">ABEG18_02740</name>
</gene>
<organism evidence="2">
    <name type="scientific">Alsobacter sp. KACC 23698</name>
    <dbReference type="NCBI Taxonomy" id="3149229"/>
    <lineage>
        <taxon>Bacteria</taxon>
        <taxon>Pseudomonadati</taxon>
        <taxon>Pseudomonadota</taxon>
        <taxon>Alphaproteobacteria</taxon>
        <taxon>Hyphomicrobiales</taxon>
        <taxon>Alsobacteraceae</taxon>
        <taxon>Alsobacter</taxon>
    </lineage>
</organism>
<dbReference type="Pfam" id="PF04964">
    <property type="entry name" value="Flp_Fap"/>
    <property type="match status" value="1"/>
</dbReference>
<keyword evidence="1" id="KW-0812">Transmembrane</keyword>
<dbReference type="InterPro" id="IPR007047">
    <property type="entry name" value="Flp_Fap"/>
</dbReference>
<accession>A0AAU7JHC6</accession>
<sequence>MSRHWMNFWKSEDGATAVEYGLIAAIIATVLVGATGSLKSALTVMYSTILTQFFGATS</sequence>
<dbReference type="RefSeq" id="WP_406856567.1">
    <property type="nucleotide sequence ID" value="NZ_CP157484.1"/>
</dbReference>
<proteinExistence type="predicted"/>